<keyword evidence="2" id="KW-1185">Reference proteome</keyword>
<evidence type="ECO:0000313" key="2">
    <source>
        <dbReference type="Proteomes" id="UP000499080"/>
    </source>
</evidence>
<evidence type="ECO:0000313" key="1">
    <source>
        <dbReference type="EMBL" id="GBM00919.1"/>
    </source>
</evidence>
<dbReference type="EMBL" id="BGPR01000162">
    <property type="protein sequence ID" value="GBM00919.1"/>
    <property type="molecule type" value="Genomic_DNA"/>
</dbReference>
<dbReference type="AlphaFoldDB" id="A0A4Y2C9C2"/>
<reference evidence="1 2" key="1">
    <citation type="journal article" date="2019" name="Sci. Rep.">
        <title>Orb-weaving spider Araneus ventricosus genome elucidates the spidroin gene catalogue.</title>
        <authorList>
            <person name="Kono N."/>
            <person name="Nakamura H."/>
            <person name="Ohtoshi R."/>
            <person name="Moran D.A.P."/>
            <person name="Shinohara A."/>
            <person name="Yoshida Y."/>
            <person name="Fujiwara M."/>
            <person name="Mori M."/>
            <person name="Tomita M."/>
            <person name="Arakawa K."/>
        </authorList>
    </citation>
    <scope>NUCLEOTIDE SEQUENCE [LARGE SCALE GENOMIC DNA]</scope>
</reference>
<sequence>MDLHSLTAAIPAGFGSDFDSQALKLVSGHSQSGSFFDHNSDVVFRGHIYYTTACRHVKQPAAKHQQIQKLHSPYGHRHGQTRLPLFATLSHTYIYPSLRTISACNKNVSLNAIAL</sequence>
<protein>
    <submittedName>
        <fullName evidence="1">Uncharacterized protein</fullName>
    </submittedName>
</protein>
<accession>A0A4Y2C9C2</accession>
<proteinExistence type="predicted"/>
<gene>
    <name evidence="1" type="ORF">AVEN_151378_1</name>
</gene>
<name>A0A4Y2C9C2_ARAVE</name>
<dbReference type="Proteomes" id="UP000499080">
    <property type="component" value="Unassembled WGS sequence"/>
</dbReference>
<organism evidence="1 2">
    <name type="scientific">Araneus ventricosus</name>
    <name type="common">Orbweaver spider</name>
    <name type="synonym">Epeira ventricosa</name>
    <dbReference type="NCBI Taxonomy" id="182803"/>
    <lineage>
        <taxon>Eukaryota</taxon>
        <taxon>Metazoa</taxon>
        <taxon>Ecdysozoa</taxon>
        <taxon>Arthropoda</taxon>
        <taxon>Chelicerata</taxon>
        <taxon>Arachnida</taxon>
        <taxon>Araneae</taxon>
        <taxon>Araneomorphae</taxon>
        <taxon>Entelegynae</taxon>
        <taxon>Araneoidea</taxon>
        <taxon>Araneidae</taxon>
        <taxon>Araneus</taxon>
    </lineage>
</organism>
<comment type="caution">
    <text evidence="1">The sequence shown here is derived from an EMBL/GenBank/DDBJ whole genome shotgun (WGS) entry which is preliminary data.</text>
</comment>